<organism evidence="2 3">
    <name type="scientific">Leptomonas seymouri</name>
    <dbReference type="NCBI Taxonomy" id="5684"/>
    <lineage>
        <taxon>Eukaryota</taxon>
        <taxon>Discoba</taxon>
        <taxon>Euglenozoa</taxon>
        <taxon>Kinetoplastea</taxon>
        <taxon>Metakinetoplastina</taxon>
        <taxon>Trypanosomatida</taxon>
        <taxon>Trypanosomatidae</taxon>
        <taxon>Leishmaniinae</taxon>
        <taxon>Leptomonas</taxon>
    </lineage>
</organism>
<dbReference type="AlphaFoldDB" id="A0A0N0P995"/>
<sequence>MCPPFADTQLQQEIEERERELLRLYERRDAQTCGQVVLNTSAVAREPRLLYRHAPALCTRKGGPIAPQGGMGTPESITFPLTRENRLLVSEVMHAELIDNIPLAPAVKPEARLSPAPAVPREFTERLRRLNRAVASHNTPSLPEVCISLTCSPIPTRLSSADTSYNGLREPDAGLFKGGSNACCGVNAAGALRHVRFSSQSPQISTFSVERSCNGVVNCEASSPSIRGSFKTTAHGAYEAAAERRGARPAVNDDPPAGVGTPSLLPKWEADECSLLVSAISMMLSPRSSAASYLALIDELRSSLLEFSPSKVGRLPVDVQGSALKVSVKADTVQCPANTAAEEPGAAGPTWEKELTRSRNACRTSAAGETALLPMPSGTRGVAHSGGNPSKASGEESLEDAFASVRMSATPIFLQRPDRRPCATAETVGVRPRRAPASREPQRYPRETAERDGTMVNEENSPSSFSKSRWRSHTQRPAPAKKAPSVLGTRRKKTVHFRASLEHVGREPGACVVPQKRCRRAKRRSPSTCAPTKMPPNMCVEQRGFGADILLACGPTLYFD</sequence>
<evidence type="ECO:0000313" key="3">
    <source>
        <dbReference type="Proteomes" id="UP000038009"/>
    </source>
</evidence>
<keyword evidence="3" id="KW-1185">Reference proteome</keyword>
<feature type="compositionally biased region" description="Basic and acidic residues" evidence="1">
    <location>
        <begin position="440"/>
        <end position="453"/>
    </location>
</feature>
<dbReference type="EMBL" id="LJSK01000001">
    <property type="protein sequence ID" value="KPI90846.1"/>
    <property type="molecule type" value="Genomic_DNA"/>
</dbReference>
<proteinExistence type="predicted"/>
<evidence type="ECO:0000313" key="2">
    <source>
        <dbReference type="EMBL" id="KPI90846.1"/>
    </source>
</evidence>
<feature type="region of interest" description="Disordered" evidence="1">
    <location>
        <begin position="368"/>
        <end position="397"/>
    </location>
</feature>
<accession>A0A0N0P995</accession>
<dbReference type="VEuPathDB" id="TriTrypDB:Lsey_0001_0790"/>
<dbReference type="OMA" id="ELCCEQE"/>
<feature type="region of interest" description="Disordered" evidence="1">
    <location>
        <begin position="423"/>
        <end position="492"/>
    </location>
</feature>
<name>A0A0N0P995_LEPSE</name>
<comment type="caution">
    <text evidence="2">The sequence shown here is derived from an EMBL/GenBank/DDBJ whole genome shotgun (WGS) entry which is preliminary data.</text>
</comment>
<protein>
    <submittedName>
        <fullName evidence="2">Uncharacterized protein</fullName>
    </submittedName>
</protein>
<evidence type="ECO:0000256" key="1">
    <source>
        <dbReference type="SAM" id="MobiDB-lite"/>
    </source>
</evidence>
<dbReference type="Proteomes" id="UP000038009">
    <property type="component" value="Unassembled WGS sequence"/>
</dbReference>
<reference evidence="2 3" key="1">
    <citation type="journal article" date="2015" name="PLoS Pathog.">
        <title>Leptomonas seymouri: Adaptations to the Dixenous Life Cycle Analyzed by Genome Sequencing, Transcriptome Profiling and Co-infection with Leishmania donovani.</title>
        <authorList>
            <person name="Kraeva N."/>
            <person name="Butenko A."/>
            <person name="Hlavacova J."/>
            <person name="Kostygov A."/>
            <person name="Myskova J."/>
            <person name="Grybchuk D."/>
            <person name="Lestinova T."/>
            <person name="Votypka J."/>
            <person name="Volf P."/>
            <person name="Opperdoes F."/>
            <person name="Flegontov P."/>
            <person name="Lukes J."/>
            <person name="Yurchenko V."/>
        </authorList>
    </citation>
    <scope>NUCLEOTIDE SEQUENCE [LARGE SCALE GENOMIC DNA]</scope>
    <source>
        <strain evidence="2 3">ATCC 30220</strain>
    </source>
</reference>
<dbReference type="OrthoDB" id="273855at2759"/>
<gene>
    <name evidence="2" type="ORF">ABL78_0079</name>
</gene>